<dbReference type="STRING" id="765911.Thivi_3542"/>
<sequence length="1940" mass="201793">MAAGNLDLSIRINADGTAAITGLRRVDDALGDLNQGAQRTSGAVSGLGDSIKGMVAAAAGFIAVDAMISGFTDANVEAGRLRASLETVTGSVRGASDAWDSLSEFAKRTPFDLAQSVEGFIALKARGLDPSIAALESYGNTASAMGKSMNDMIQLVADAAMGQFDRLAEFGIDAAKSGDQVAFTFNKVTTVVKDNAQDIERYLQSIGNTEFADAMTRQMDTLGPAITNVKDAVMAAWVQLGDSGLVSAVVDGLKWIAEWIERISKSMAAGDFAAWVDGLQGIAGAAAGASGVYLALSAAVEAATVAQTAFNLVVSANPYVLAAVAVGALVGGLYALRDTEVEIGRTTYALRDGFQAVWEEVSALATASADAVAEGWFHALSSIAGWFNDLGIDIGAVAVGIGQVFAALWDELKSSFKEGINALVNLFVGLGKTVGTIAAALVTAFSRAFDDIAAIAGAAMSDLGNFDLDFTQTKAAIADGFRAQVENGEQAAQQIGDNFDLSVDRVGQMTAAAVAGVDRVAARAKDISLNRQLDAASAEADALKESTVRATGAARAHAAALGEQAGAADKLTKAQREGNAELEEYARRAGQVLAEQNKHGNLADQAAQARRYAASIGELLPVIDQMGQKYGVSREMILSLMETESRFVKNAKSPAGAMGLMQLMPATATEWAAKLGLVGNAWKTNVNDNIEIGVAYFAWLVQQLGDVNKAIQAYNGGIGNIQKGIVPEETRKYLPQVVGNVQALATVAGKAGEAIRDDLNRPLAEQAQIAGEASQILARLNDTWDSLADRYGTAYAAGRRQEEQLREIAILFKTGRMTADEYNAALADIRREYQAAQGPMGEYLAGLEAGMGSLETLAVDALDGFNNALVEGLVDGRFEFDDFVDDIKRTLAKMAVDTIVLKFAGQITGIFGGASGGNVALDAAAKAAGVDTGSLSGLSSLSSAYKGYQWLQGGGSLTSAGMSYNTGFMSQQSQMLAAQESGMGLSGSSGGTYLNAGAGLVGGMAGSYIAGQMFDGKYVQTGSSVGGMGGAYLGATYGSAFGLIGTAAGALIGAIAGGALASLFGDDVPRQGHYATSYSGSGLEDGVSATGAFGLKFGLSDKGSSNIKASEYRSSFNAMADVSNQIAAFYGPELSAKIQTSMQATIPSLNQWGKDLTTAFDSIFSGILWHADVVEGATGDGLGHLLRVATGDLTGSVEDMANQLSAGMQIVNTVTALYGTEIGKLMGMASGDEFGSLEASIGAMKAYLASFARGGETAAMTTQRLVVGIAAFSQALTMTGVNLDAVTKSGFDFVWMAQRFPDALAYFGFTLDSLTQTQATYYAHFWTEEERATQARDASLASIAAWSASIGKTGDATIDTGAKFRAYIESLRAGDGLLSVATQDAYLRAMQMVPAFVALDEALATLTGTAAGARASVSELIASLQPNAVAESAALAEMTGLFAEWGMRLPATSAALYALIQAGALPEAQMQTLADRSETLGQAFAGLADRQKTALDLLTDTYSNRVSAENTLSQGRIDTLNADYETLIAGIDSQYNLTVEDLNAQLDTTRDSLGDLETGFSDLSRIVDSATDALRSLADQGDGIDETRQRLLQEARAALAQYAATQTFPDTLDATIGGLDTVDPNDFATRDDWLAAIDENAAVLTQLQALSSTGKTDAQVQIDLANAQVELLERQIKEADSARVEALKAAKANLDTAIRAEKSALEALLNGIGRQYEDAKATLMSDTNIILETGNTTLAAILAALQANGATGGFDETAYLAQNPDVAAAVASGSQASGLSHYLNHGASEGRAPTSSAAQTFNELAYLQRYPDVAAEVAKGTWLDSGWQHYLLYGINEGRIPGFAAGGISTGPTSGYPVTLHGTEAVIPLASGSVPVTIRRDALADEIRALRAEVQSLKSAQTATATSAAEQTAILRRWNGDGLPPDRMDYAKTVAESTAP</sequence>
<evidence type="ECO:0000259" key="4">
    <source>
        <dbReference type="Pfam" id="PF01464"/>
    </source>
</evidence>
<dbReference type="Pfam" id="PF01464">
    <property type="entry name" value="SLT"/>
    <property type="match status" value="1"/>
</dbReference>
<keyword evidence="7" id="KW-1185">Reference proteome</keyword>
<protein>
    <submittedName>
        <fullName evidence="6">Soluble lytic murein transglycosylase-like protein</fullName>
    </submittedName>
</protein>
<reference evidence="6 7" key="1">
    <citation type="submission" date="2012-06" db="EMBL/GenBank/DDBJ databases">
        <title>Complete sequence of Thiocystis violascens DSM 198.</title>
        <authorList>
            <consortium name="US DOE Joint Genome Institute"/>
            <person name="Lucas S."/>
            <person name="Han J."/>
            <person name="Lapidus A."/>
            <person name="Cheng J.-F."/>
            <person name="Goodwin L."/>
            <person name="Pitluck S."/>
            <person name="Peters L."/>
            <person name="Ovchinnikova G."/>
            <person name="Teshima H."/>
            <person name="Detter J.C."/>
            <person name="Han C."/>
            <person name="Tapia R."/>
            <person name="Land M."/>
            <person name="Hauser L."/>
            <person name="Kyrpides N."/>
            <person name="Ivanova N."/>
            <person name="Pagani I."/>
            <person name="Vogl K."/>
            <person name="Liu Z."/>
            <person name="Frigaard N.-U."/>
            <person name="Bryant D."/>
            <person name="Woyke T."/>
        </authorList>
    </citation>
    <scope>NUCLEOTIDE SEQUENCE [LARGE SCALE GENOMIC DNA]</scope>
    <source>
        <strain evidence="7">ATCC 17096 / DSM 198 / 6111</strain>
    </source>
</reference>
<feature type="domain" description="Bacteriophage tail tape measure C-terminal" evidence="5">
    <location>
        <begin position="835"/>
        <end position="901"/>
    </location>
</feature>
<keyword evidence="3" id="KW-0812">Transmembrane</keyword>
<dbReference type="HOGENOM" id="CLU_235000_0_0_6"/>
<comment type="similarity">
    <text evidence="1">Belongs to the transglycosylase Slt family.</text>
</comment>
<feature type="transmembrane region" description="Helical" evidence="3">
    <location>
        <begin position="422"/>
        <end position="445"/>
    </location>
</feature>
<proteinExistence type="inferred from homology"/>
<feature type="transmembrane region" description="Helical" evidence="3">
    <location>
        <begin position="319"/>
        <end position="336"/>
    </location>
</feature>
<keyword evidence="3" id="KW-1133">Transmembrane helix</keyword>
<name>I3YEJ1_THIV6</name>
<dbReference type="InterPro" id="IPR006431">
    <property type="entry name" value="Phage_tape_meas_C"/>
</dbReference>
<evidence type="ECO:0000313" key="6">
    <source>
        <dbReference type="EMBL" id="AFL75409.1"/>
    </source>
</evidence>
<dbReference type="Gene3D" id="1.10.530.10">
    <property type="match status" value="1"/>
</dbReference>
<evidence type="ECO:0000259" key="5">
    <source>
        <dbReference type="Pfam" id="PF09718"/>
    </source>
</evidence>
<dbReference type="eggNOG" id="COG0741">
    <property type="taxonomic scope" value="Bacteria"/>
</dbReference>
<dbReference type="CDD" id="cd16896">
    <property type="entry name" value="LT_Slt70-like"/>
    <property type="match status" value="1"/>
</dbReference>
<evidence type="ECO:0000313" key="7">
    <source>
        <dbReference type="Proteomes" id="UP000006062"/>
    </source>
</evidence>
<dbReference type="KEGG" id="tvi:Thivi_3542"/>
<accession>I3YEJ1</accession>
<dbReference type="InterPro" id="IPR008258">
    <property type="entry name" value="Transglycosylase_SLT_dom_1"/>
</dbReference>
<feature type="coiled-coil region" evidence="2">
    <location>
        <begin position="1655"/>
        <end position="1689"/>
    </location>
</feature>
<dbReference type="PANTHER" id="PTHR37423:SF2">
    <property type="entry name" value="MEMBRANE-BOUND LYTIC MUREIN TRANSGLYCOSYLASE C"/>
    <property type="match status" value="1"/>
</dbReference>
<gene>
    <name evidence="6" type="ordered locus">Thivi_3542</name>
</gene>
<dbReference type="eggNOG" id="COG3941">
    <property type="taxonomic scope" value="Bacteria"/>
</dbReference>
<dbReference type="Pfam" id="PF09718">
    <property type="entry name" value="Tape_meas_lam_C"/>
    <property type="match status" value="1"/>
</dbReference>
<keyword evidence="2" id="KW-0175">Coiled coil</keyword>
<evidence type="ECO:0000256" key="2">
    <source>
        <dbReference type="SAM" id="Coils"/>
    </source>
</evidence>
<dbReference type="Proteomes" id="UP000006062">
    <property type="component" value="Chromosome"/>
</dbReference>
<evidence type="ECO:0000256" key="1">
    <source>
        <dbReference type="ARBA" id="ARBA00007734"/>
    </source>
</evidence>
<dbReference type="SUPFAM" id="SSF53955">
    <property type="entry name" value="Lysozyme-like"/>
    <property type="match status" value="1"/>
</dbReference>
<keyword evidence="3" id="KW-0472">Membrane</keyword>
<feature type="domain" description="Transglycosylase SLT" evidence="4">
    <location>
        <begin position="623"/>
        <end position="725"/>
    </location>
</feature>
<dbReference type="PANTHER" id="PTHR37423">
    <property type="entry name" value="SOLUBLE LYTIC MUREIN TRANSGLYCOSYLASE-RELATED"/>
    <property type="match status" value="1"/>
</dbReference>
<organism evidence="6 7">
    <name type="scientific">Thiocystis violascens (strain ATCC 17096 / DSM 198 / 6111)</name>
    <name type="common">Chromatium violascens</name>
    <dbReference type="NCBI Taxonomy" id="765911"/>
    <lineage>
        <taxon>Bacteria</taxon>
        <taxon>Pseudomonadati</taxon>
        <taxon>Pseudomonadota</taxon>
        <taxon>Gammaproteobacteria</taxon>
        <taxon>Chromatiales</taxon>
        <taxon>Chromatiaceae</taxon>
        <taxon>Thiocystis</taxon>
    </lineage>
</organism>
<evidence type="ECO:0000256" key="3">
    <source>
        <dbReference type="SAM" id="Phobius"/>
    </source>
</evidence>
<dbReference type="EMBL" id="CP003154">
    <property type="protein sequence ID" value="AFL75409.1"/>
    <property type="molecule type" value="Genomic_DNA"/>
</dbReference>
<dbReference type="OrthoDB" id="92254at2"/>
<dbReference type="RefSeq" id="WP_014779808.1">
    <property type="nucleotide sequence ID" value="NC_018012.1"/>
</dbReference>
<dbReference type="InterPro" id="IPR023346">
    <property type="entry name" value="Lysozyme-like_dom_sf"/>
</dbReference>